<dbReference type="Proteomes" id="UP000002730">
    <property type="component" value="Chromosome"/>
</dbReference>
<dbReference type="Gene3D" id="1.10.10.10">
    <property type="entry name" value="Winged helix-like DNA-binding domain superfamily/Winged helix DNA-binding domain"/>
    <property type="match status" value="1"/>
</dbReference>
<dbReference type="CDD" id="cd05466">
    <property type="entry name" value="PBP2_LTTR_substrate"/>
    <property type="match status" value="1"/>
</dbReference>
<accession>D9SW93</accession>
<dbReference type="PRINTS" id="PR00039">
    <property type="entry name" value="HTHLYSR"/>
</dbReference>
<sequence length="282" mass="32147">MDIRQLRYFLAVAEEEQITSAANKLNISQPPLSQQLKQLEDELGVKLLERGSRKIQLTDAGKLLRIRAEEILHLTEATYKELKDFKEGVKGTLSIGTVSSSGTIFLPERILRFNNSYPEVNFEIWEGNTYKILEYLNNGLIEIGIVRTPFNIEDFKSILLEREPMIAVYSGKKQKETCTIEELRDKPLIIYRRFEAIVSQVFIKANIDPRIICKTDDARTALLWAAAGVGTALVPKSAFSLVQNDNLNYSILEEAALETEIAAIWMENRYLSVAARHFLEMF</sequence>
<dbReference type="FunFam" id="1.10.10.10:FF:000001">
    <property type="entry name" value="LysR family transcriptional regulator"/>
    <property type="match status" value="1"/>
</dbReference>
<dbReference type="InterPro" id="IPR050950">
    <property type="entry name" value="HTH-type_LysR_regulators"/>
</dbReference>
<dbReference type="GO" id="GO:0005829">
    <property type="term" value="C:cytosol"/>
    <property type="evidence" value="ECO:0007669"/>
    <property type="project" value="TreeGrafter"/>
</dbReference>
<protein>
    <submittedName>
        <fullName evidence="6">Transcriptional regulator, LysR family</fullName>
    </submittedName>
</protein>
<dbReference type="InterPro" id="IPR036388">
    <property type="entry name" value="WH-like_DNA-bd_sf"/>
</dbReference>
<feature type="domain" description="HTH lysR-type" evidence="5">
    <location>
        <begin position="1"/>
        <end position="58"/>
    </location>
</feature>
<dbReference type="eggNOG" id="COG0583">
    <property type="taxonomic scope" value="Bacteria"/>
</dbReference>
<dbReference type="RefSeq" id="WP_010077563.1">
    <property type="nucleotide sequence ID" value="NC_014393.1"/>
</dbReference>
<keyword evidence="3" id="KW-0238">DNA-binding</keyword>
<evidence type="ECO:0000313" key="7">
    <source>
        <dbReference type="Proteomes" id="UP000002730"/>
    </source>
</evidence>
<comment type="similarity">
    <text evidence="1">Belongs to the LysR transcriptional regulatory family.</text>
</comment>
<name>D9SW93_CLOC7</name>
<dbReference type="Pfam" id="PF00126">
    <property type="entry name" value="HTH_1"/>
    <property type="match status" value="1"/>
</dbReference>
<dbReference type="AlphaFoldDB" id="D9SW93"/>
<gene>
    <name evidence="6" type="ordered locus">Clocel_1486</name>
</gene>
<dbReference type="InterPro" id="IPR000847">
    <property type="entry name" value="LysR_HTH_N"/>
</dbReference>
<dbReference type="SUPFAM" id="SSF46785">
    <property type="entry name" value="Winged helix' DNA-binding domain"/>
    <property type="match status" value="1"/>
</dbReference>
<evidence type="ECO:0000256" key="3">
    <source>
        <dbReference type="ARBA" id="ARBA00023125"/>
    </source>
</evidence>
<keyword evidence="2" id="KW-0805">Transcription regulation</keyword>
<evidence type="ECO:0000313" key="6">
    <source>
        <dbReference type="EMBL" id="ADL51237.1"/>
    </source>
</evidence>
<dbReference type="SUPFAM" id="SSF53850">
    <property type="entry name" value="Periplasmic binding protein-like II"/>
    <property type="match status" value="1"/>
</dbReference>
<dbReference type="EMBL" id="CP002160">
    <property type="protein sequence ID" value="ADL51237.1"/>
    <property type="molecule type" value="Genomic_DNA"/>
</dbReference>
<dbReference type="HOGENOM" id="CLU_039613_6_2_9"/>
<evidence type="ECO:0000256" key="1">
    <source>
        <dbReference type="ARBA" id="ARBA00009437"/>
    </source>
</evidence>
<dbReference type="STRING" id="573061.Clocel_1486"/>
<dbReference type="OrthoDB" id="9803714at2"/>
<dbReference type="GO" id="GO:0003700">
    <property type="term" value="F:DNA-binding transcription factor activity"/>
    <property type="evidence" value="ECO:0007669"/>
    <property type="project" value="InterPro"/>
</dbReference>
<keyword evidence="4" id="KW-0804">Transcription</keyword>
<dbReference type="Pfam" id="PF03466">
    <property type="entry name" value="LysR_substrate"/>
    <property type="match status" value="1"/>
</dbReference>
<dbReference type="PANTHER" id="PTHR30419">
    <property type="entry name" value="HTH-TYPE TRANSCRIPTIONAL REGULATOR YBHD"/>
    <property type="match status" value="1"/>
</dbReference>
<dbReference type="PROSITE" id="PS50931">
    <property type="entry name" value="HTH_LYSR"/>
    <property type="match status" value="1"/>
</dbReference>
<proteinExistence type="inferred from homology"/>
<reference evidence="6 7" key="1">
    <citation type="submission" date="2010-08" db="EMBL/GenBank/DDBJ databases">
        <title>Complete sequence of Clostridium cellulovorans 743B.</title>
        <authorList>
            <consortium name="US DOE Joint Genome Institute"/>
            <person name="Lucas S."/>
            <person name="Copeland A."/>
            <person name="Lapidus A."/>
            <person name="Cheng J.-F."/>
            <person name="Bruce D."/>
            <person name="Goodwin L."/>
            <person name="Pitluck S."/>
            <person name="Chertkov O."/>
            <person name="Detter J.C."/>
            <person name="Han C."/>
            <person name="Tapia R."/>
            <person name="Land M."/>
            <person name="Hauser L."/>
            <person name="Chang Y.-J."/>
            <person name="Jeffries C."/>
            <person name="Kyrpides N."/>
            <person name="Ivanova N."/>
            <person name="Mikhailova N."/>
            <person name="Hemme C.L."/>
            <person name="Woyke T."/>
        </authorList>
    </citation>
    <scope>NUCLEOTIDE SEQUENCE [LARGE SCALE GENOMIC DNA]</scope>
    <source>
        <strain evidence="7">ATCC 35296 / DSM 3052 / OCM 3 / 743B</strain>
    </source>
</reference>
<evidence type="ECO:0000256" key="4">
    <source>
        <dbReference type="ARBA" id="ARBA00023163"/>
    </source>
</evidence>
<dbReference type="KEGG" id="ccb:Clocel_1486"/>
<dbReference type="PANTHER" id="PTHR30419:SF28">
    <property type="entry name" value="HTH-TYPE TRANSCRIPTIONAL REGULATOR BSDA"/>
    <property type="match status" value="1"/>
</dbReference>
<evidence type="ECO:0000259" key="5">
    <source>
        <dbReference type="PROSITE" id="PS50931"/>
    </source>
</evidence>
<keyword evidence="7" id="KW-1185">Reference proteome</keyword>
<evidence type="ECO:0000256" key="2">
    <source>
        <dbReference type="ARBA" id="ARBA00023015"/>
    </source>
</evidence>
<dbReference type="InterPro" id="IPR036390">
    <property type="entry name" value="WH_DNA-bd_sf"/>
</dbReference>
<dbReference type="GO" id="GO:0003677">
    <property type="term" value="F:DNA binding"/>
    <property type="evidence" value="ECO:0007669"/>
    <property type="project" value="UniProtKB-KW"/>
</dbReference>
<dbReference type="Gene3D" id="3.40.190.290">
    <property type="match status" value="1"/>
</dbReference>
<dbReference type="InterPro" id="IPR005119">
    <property type="entry name" value="LysR_subst-bd"/>
</dbReference>
<organism evidence="6 7">
    <name type="scientific">Clostridium cellulovorans (strain ATCC 35296 / DSM 3052 / OCM 3 / 743B)</name>
    <dbReference type="NCBI Taxonomy" id="573061"/>
    <lineage>
        <taxon>Bacteria</taxon>
        <taxon>Bacillati</taxon>
        <taxon>Bacillota</taxon>
        <taxon>Clostridia</taxon>
        <taxon>Eubacteriales</taxon>
        <taxon>Clostridiaceae</taxon>
        <taxon>Clostridium</taxon>
    </lineage>
</organism>